<evidence type="ECO:0000313" key="3">
    <source>
        <dbReference type="Proteomes" id="UP000194664"/>
    </source>
</evidence>
<reference evidence="2 3" key="1">
    <citation type="submission" date="2016-12" db="EMBL/GenBank/DDBJ databases">
        <title>The draft genome sequence of HSLHS2.</title>
        <authorList>
            <person name="Hu D."/>
            <person name="Wang L."/>
            <person name="Shao Z."/>
        </authorList>
    </citation>
    <scope>NUCLEOTIDE SEQUENCE [LARGE SCALE GENOMIC DNA]</scope>
    <source>
        <strain evidence="2">MCCC 1A06712</strain>
    </source>
</reference>
<dbReference type="Pfam" id="PF05368">
    <property type="entry name" value="NmrA"/>
    <property type="match status" value="1"/>
</dbReference>
<protein>
    <submittedName>
        <fullName evidence="2">NAD(P)-dependent oxidoreductase</fullName>
    </submittedName>
</protein>
<name>A0A251X0Y8_9RHOB</name>
<dbReference type="SUPFAM" id="SSF51735">
    <property type="entry name" value="NAD(P)-binding Rossmann-fold domains"/>
    <property type="match status" value="1"/>
</dbReference>
<dbReference type="OrthoDB" id="7771794at2"/>
<dbReference type="InterPro" id="IPR008030">
    <property type="entry name" value="NmrA-like"/>
</dbReference>
<dbReference type="PANTHER" id="PTHR47129">
    <property type="entry name" value="QUINONE OXIDOREDUCTASE 2"/>
    <property type="match status" value="1"/>
</dbReference>
<accession>A0A251X0Y8</accession>
<dbReference type="Gene3D" id="3.40.50.720">
    <property type="entry name" value="NAD(P)-binding Rossmann-like Domain"/>
    <property type="match status" value="1"/>
</dbReference>
<proteinExistence type="predicted"/>
<evidence type="ECO:0000313" key="2">
    <source>
        <dbReference type="EMBL" id="OUD10357.1"/>
    </source>
</evidence>
<comment type="caution">
    <text evidence="2">The sequence shown here is derived from an EMBL/GenBank/DDBJ whole genome shotgun (WGS) entry which is preliminary data.</text>
</comment>
<dbReference type="Proteomes" id="UP000194664">
    <property type="component" value="Unassembled WGS sequence"/>
</dbReference>
<evidence type="ECO:0000259" key="1">
    <source>
        <dbReference type="Pfam" id="PF05368"/>
    </source>
</evidence>
<dbReference type="InterPro" id="IPR036291">
    <property type="entry name" value="NAD(P)-bd_dom_sf"/>
</dbReference>
<dbReference type="RefSeq" id="WP_086450013.1">
    <property type="nucleotide sequence ID" value="NZ_MSPP01000001.1"/>
</dbReference>
<sequence length="280" mass="29267">MTHLITGASGQLGQLVIDHLATLVNKDDIIALVRSDDAAKLYADKGIATRIGDYDKPETLAPAFEGVNKLLLISSSAVGERVRQHTAVIEAAKQAGVGYIAYTSILRAEESPMALAAEHKATETAIKASRIPYTLLRNGWYIENISGQTEQAVGMGKHFGAAGDGKFAAATRADYAAAAATVLAGSDHAGKTYELAGDTAFTLSDFADAVTAAKGTAVEYVNLPEDAYRSVLVDAGLPEGFAGVLADSDARAADGWLFDDSHTLSQLIGRKTTPLADVLA</sequence>
<organism evidence="2 3">
    <name type="scientific">Marivivens niveibacter</name>
    <dbReference type="NCBI Taxonomy" id="1930667"/>
    <lineage>
        <taxon>Bacteria</taxon>
        <taxon>Pseudomonadati</taxon>
        <taxon>Pseudomonadota</taxon>
        <taxon>Alphaproteobacteria</taxon>
        <taxon>Rhodobacterales</taxon>
        <taxon>Paracoccaceae</taxon>
        <taxon>Marivivens group</taxon>
        <taxon>Marivivens</taxon>
    </lineage>
</organism>
<dbReference type="AlphaFoldDB" id="A0A251X0Y8"/>
<gene>
    <name evidence="2" type="ORF">BVC71_02295</name>
</gene>
<keyword evidence="3" id="KW-1185">Reference proteome</keyword>
<dbReference type="Gene3D" id="3.90.25.10">
    <property type="entry name" value="UDP-galactose 4-epimerase, domain 1"/>
    <property type="match status" value="1"/>
</dbReference>
<feature type="domain" description="NmrA-like" evidence="1">
    <location>
        <begin position="4"/>
        <end position="248"/>
    </location>
</feature>
<dbReference type="PANTHER" id="PTHR47129:SF1">
    <property type="entry name" value="NMRA-LIKE DOMAIN-CONTAINING PROTEIN"/>
    <property type="match status" value="1"/>
</dbReference>
<dbReference type="CDD" id="cd05269">
    <property type="entry name" value="TMR_SDR_a"/>
    <property type="match status" value="1"/>
</dbReference>
<dbReference type="EMBL" id="MSPP01000001">
    <property type="protein sequence ID" value="OUD10357.1"/>
    <property type="molecule type" value="Genomic_DNA"/>
</dbReference>
<dbReference type="InterPro" id="IPR052718">
    <property type="entry name" value="NmrA-type_oxidoreductase"/>
</dbReference>